<evidence type="ECO:0000256" key="4">
    <source>
        <dbReference type="ARBA" id="ARBA00023004"/>
    </source>
</evidence>
<dbReference type="EMBL" id="JALJOR010000002">
    <property type="protein sequence ID" value="KAK9823897.1"/>
    <property type="molecule type" value="Genomic_DNA"/>
</dbReference>
<sequence>MAPAGITVLAARASCLSSRLYPGHYVAIPSRSTSTWTRKPRGSMLPLTVCCNTPQTRSKPIYDKIGGMPAIQAAVELFYDKLLGDPQLSTFFEGVDMQTQKRKQDIIEDAIQVVESTRPAVVEGA</sequence>
<accession>A0AAW1QR38</accession>
<dbReference type="InterPro" id="IPR012292">
    <property type="entry name" value="Globin/Proto"/>
</dbReference>
<comment type="caution">
    <text evidence="5">The sequence shown here is derived from an EMBL/GenBank/DDBJ whole genome shotgun (WGS) entry which is preliminary data.</text>
</comment>
<proteinExistence type="predicted"/>
<dbReference type="GO" id="GO:0019825">
    <property type="term" value="F:oxygen binding"/>
    <property type="evidence" value="ECO:0007669"/>
    <property type="project" value="InterPro"/>
</dbReference>
<organism evidence="5 6">
    <name type="scientific">[Myrmecia] bisecta</name>
    <dbReference type="NCBI Taxonomy" id="41462"/>
    <lineage>
        <taxon>Eukaryota</taxon>
        <taxon>Viridiplantae</taxon>
        <taxon>Chlorophyta</taxon>
        <taxon>core chlorophytes</taxon>
        <taxon>Trebouxiophyceae</taxon>
        <taxon>Trebouxiales</taxon>
        <taxon>Trebouxiaceae</taxon>
        <taxon>Myrmecia</taxon>
    </lineage>
</organism>
<dbReference type="Gene3D" id="1.10.490.10">
    <property type="entry name" value="Globins"/>
    <property type="match status" value="1"/>
</dbReference>
<dbReference type="InterPro" id="IPR001486">
    <property type="entry name" value="Hemoglobin_trunc"/>
</dbReference>
<dbReference type="GO" id="GO:0046872">
    <property type="term" value="F:metal ion binding"/>
    <property type="evidence" value="ECO:0007669"/>
    <property type="project" value="UniProtKB-KW"/>
</dbReference>
<keyword evidence="2" id="KW-0349">Heme</keyword>
<evidence type="ECO:0000256" key="3">
    <source>
        <dbReference type="ARBA" id="ARBA00022723"/>
    </source>
</evidence>
<evidence type="ECO:0000313" key="6">
    <source>
        <dbReference type="Proteomes" id="UP001489004"/>
    </source>
</evidence>
<gene>
    <name evidence="5" type="ORF">WJX72_006236</name>
</gene>
<keyword evidence="4" id="KW-0408">Iron</keyword>
<evidence type="ECO:0000256" key="2">
    <source>
        <dbReference type="ARBA" id="ARBA00022617"/>
    </source>
</evidence>
<evidence type="ECO:0000313" key="5">
    <source>
        <dbReference type="EMBL" id="KAK9823897.1"/>
    </source>
</evidence>
<dbReference type="GO" id="GO:0020037">
    <property type="term" value="F:heme binding"/>
    <property type="evidence" value="ECO:0007669"/>
    <property type="project" value="InterPro"/>
</dbReference>
<keyword evidence="3" id="KW-0479">Metal-binding</keyword>
<reference evidence="5 6" key="1">
    <citation type="journal article" date="2024" name="Nat. Commun.">
        <title>Phylogenomics reveals the evolutionary origins of lichenization in chlorophyte algae.</title>
        <authorList>
            <person name="Puginier C."/>
            <person name="Libourel C."/>
            <person name="Otte J."/>
            <person name="Skaloud P."/>
            <person name="Haon M."/>
            <person name="Grisel S."/>
            <person name="Petersen M."/>
            <person name="Berrin J.G."/>
            <person name="Delaux P.M."/>
            <person name="Dal Grande F."/>
            <person name="Keller J."/>
        </authorList>
    </citation>
    <scope>NUCLEOTIDE SEQUENCE [LARGE SCALE GENOMIC DNA]</scope>
    <source>
        <strain evidence="5 6">SAG 2043</strain>
    </source>
</reference>
<dbReference type="SUPFAM" id="SSF46458">
    <property type="entry name" value="Globin-like"/>
    <property type="match status" value="1"/>
</dbReference>
<evidence type="ECO:0000256" key="1">
    <source>
        <dbReference type="ARBA" id="ARBA00022448"/>
    </source>
</evidence>
<keyword evidence="6" id="KW-1185">Reference proteome</keyword>
<dbReference type="Pfam" id="PF01152">
    <property type="entry name" value="Bac_globin"/>
    <property type="match status" value="1"/>
</dbReference>
<protein>
    <recommendedName>
        <fullName evidence="7">Globin-sensor domain-containing protein</fullName>
    </recommendedName>
</protein>
<name>A0AAW1QR38_9CHLO</name>
<dbReference type="AlphaFoldDB" id="A0AAW1QR38"/>
<keyword evidence="1" id="KW-0813">Transport</keyword>
<evidence type="ECO:0008006" key="7">
    <source>
        <dbReference type="Google" id="ProtNLM"/>
    </source>
</evidence>
<dbReference type="Proteomes" id="UP001489004">
    <property type="component" value="Unassembled WGS sequence"/>
</dbReference>
<dbReference type="InterPro" id="IPR009050">
    <property type="entry name" value="Globin-like_sf"/>
</dbReference>